<evidence type="ECO:0000313" key="1">
    <source>
        <dbReference type="EMBL" id="MCX7570410.1"/>
    </source>
</evidence>
<reference evidence="1 2" key="1">
    <citation type="submission" date="2022-11" db="EMBL/GenBank/DDBJ databases">
        <title>Study of microbial diversity in lake waters.</title>
        <authorList>
            <person name="Zhang J."/>
        </authorList>
    </citation>
    <scope>NUCLEOTIDE SEQUENCE [LARGE SCALE GENOMIC DNA]</scope>
    <source>
        <strain evidence="1 2">DT12</strain>
    </source>
</reference>
<dbReference type="InterPro" id="IPR021508">
    <property type="entry name" value="Gp17-like"/>
</dbReference>
<keyword evidence="2" id="KW-1185">Reference proteome</keyword>
<evidence type="ECO:0000313" key="2">
    <source>
        <dbReference type="Proteomes" id="UP001208017"/>
    </source>
</evidence>
<comment type="caution">
    <text evidence="1">The sequence shown here is derived from an EMBL/GenBank/DDBJ whole genome shotgun (WGS) entry which is preliminary data.</text>
</comment>
<dbReference type="RefSeq" id="WP_267151655.1">
    <property type="nucleotide sequence ID" value="NZ_JAPMLT010000004.1"/>
</dbReference>
<gene>
    <name evidence="1" type="ORF">OS242_10590</name>
</gene>
<dbReference type="InterPro" id="IPR053745">
    <property type="entry name" value="Viral_Tail_Comp_sf"/>
</dbReference>
<sequence length="125" mass="14165">MSIANQRPDVLAALEGHSDLVELLGGRRVYWLKAPKADEFPRITFFEMTNLNDLYAEGEPVAAEIRFQIDVWTKGNFTGIVEQVDAAMIVAGFRRFATSPDLADEDGVFHKALRYIKSVYLREEN</sequence>
<dbReference type="EMBL" id="JAPMLT010000004">
    <property type="protein sequence ID" value="MCX7570410.1"/>
    <property type="molecule type" value="Genomic_DNA"/>
</dbReference>
<dbReference type="Pfam" id="PF11367">
    <property type="entry name" value="Tail_completion_gp17"/>
    <property type="match status" value="1"/>
</dbReference>
<dbReference type="Proteomes" id="UP001208017">
    <property type="component" value="Unassembled WGS sequence"/>
</dbReference>
<protein>
    <submittedName>
        <fullName evidence="1">DUF3168 domain-containing protein</fullName>
    </submittedName>
</protein>
<organism evidence="1 2">
    <name type="scientific">Tumebacillus lacus</name>
    <dbReference type="NCBI Taxonomy" id="2995335"/>
    <lineage>
        <taxon>Bacteria</taxon>
        <taxon>Bacillati</taxon>
        <taxon>Bacillota</taxon>
        <taxon>Bacilli</taxon>
        <taxon>Bacillales</taxon>
        <taxon>Alicyclobacillaceae</taxon>
        <taxon>Tumebacillus</taxon>
    </lineage>
</organism>
<name>A0ABT3X0H5_9BACL</name>
<dbReference type="Gene3D" id="3.30.2000.30">
    <property type="match status" value="1"/>
</dbReference>
<proteinExistence type="predicted"/>
<accession>A0ABT3X0H5</accession>